<dbReference type="Proteomes" id="UP000215316">
    <property type="component" value="Unassembled WGS sequence"/>
</dbReference>
<dbReference type="AlphaFoldDB" id="A0A225C4Z5"/>
<keyword evidence="2" id="KW-0472">Membrane</keyword>
<proteinExistence type="predicted"/>
<keyword evidence="2" id="KW-1133">Transmembrane helix</keyword>
<reference evidence="3" key="1">
    <citation type="submission" date="2017-08" db="EMBL/GenBank/DDBJ databases">
        <title>Genomes of multiple Clavibacter strains from different subspecies.</title>
        <authorList>
            <person name="Yuan X.-K."/>
            <person name="Li X.-S."/>
            <person name="Nie J."/>
            <person name="De Boer S.H."/>
        </authorList>
    </citation>
    <scope>NUCLEOTIDE SEQUENCE [LARGE SCALE GENOMIC DNA]</scope>
    <source>
        <strain evidence="3">ATCC 33566</strain>
    </source>
</reference>
<accession>A0A225C4Z5</accession>
<evidence type="ECO:0000256" key="1">
    <source>
        <dbReference type="SAM" id="MobiDB-lite"/>
    </source>
</evidence>
<sequence length="356" mass="35337">MIRRAFGWHRPLMAVAALMAVVAVACLVGGLVDHRVVTGAPVWDKPAKFSLSILVYAVSWAWLIARLPRFRRPAHVVGTVVAIALVVEQAVIVGAAAAGTTSHFNVTTPLATALWGVMAASVTVLYVCALLTSLAVLRLRLPDPALTLGIRAGALIALVGIGLAYLMTSPTAAQLADFHGVSGAHAVGAEDGGPGLPVLGWSTTSGDLRIPHFVGMHALQALPVAALLLGLAARRIPALAPDRVRVRLTAVAAVAYLAVVALVTAQALAGQPITGPSPAVLAAGTAIAGAALLAAGIVVARGGAVHPAAASAATTGSATAGATTPDGAPADAAPSPAGAGQPSAASSLAEISSRSK</sequence>
<evidence type="ECO:0000313" key="3">
    <source>
        <dbReference type="EMBL" id="OQJ61659.1"/>
    </source>
</evidence>
<dbReference type="PROSITE" id="PS51257">
    <property type="entry name" value="PROKAR_LIPOPROTEIN"/>
    <property type="match status" value="1"/>
</dbReference>
<dbReference type="OrthoDB" id="343560at2"/>
<evidence type="ECO:0000256" key="2">
    <source>
        <dbReference type="SAM" id="Phobius"/>
    </source>
</evidence>
<feature type="transmembrane region" description="Helical" evidence="2">
    <location>
        <begin position="77"/>
        <end position="98"/>
    </location>
</feature>
<evidence type="ECO:0000313" key="4">
    <source>
        <dbReference type="Proteomes" id="UP000215316"/>
    </source>
</evidence>
<organism evidence="3 4">
    <name type="scientific">Clavibacter tessellarius</name>
    <dbReference type="NCBI Taxonomy" id="31965"/>
    <lineage>
        <taxon>Bacteria</taxon>
        <taxon>Bacillati</taxon>
        <taxon>Actinomycetota</taxon>
        <taxon>Actinomycetes</taxon>
        <taxon>Micrococcales</taxon>
        <taxon>Microbacteriaceae</taxon>
        <taxon>Clavibacter</taxon>
    </lineage>
</organism>
<keyword evidence="2" id="KW-0812">Transmembrane</keyword>
<dbReference type="RefSeq" id="WP_094126078.1">
    <property type="nucleotide sequence ID" value="NZ_CP040788.1"/>
</dbReference>
<feature type="transmembrane region" description="Helical" evidence="2">
    <location>
        <begin position="110"/>
        <end position="136"/>
    </location>
</feature>
<protein>
    <submittedName>
        <fullName evidence="3">Uncharacterized protein</fullName>
    </submittedName>
</protein>
<feature type="transmembrane region" description="Helical" evidence="2">
    <location>
        <begin position="210"/>
        <end position="232"/>
    </location>
</feature>
<feature type="transmembrane region" description="Helical" evidence="2">
    <location>
        <begin position="148"/>
        <end position="167"/>
    </location>
</feature>
<dbReference type="EMBL" id="MZMQ01000001">
    <property type="protein sequence ID" value="OQJ61659.1"/>
    <property type="molecule type" value="Genomic_DNA"/>
</dbReference>
<gene>
    <name evidence="3" type="ORF">B5P24_00670</name>
</gene>
<feature type="transmembrane region" description="Helical" evidence="2">
    <location>
        <begin position="47"/>
        <end position="65"/>
    </location>
</feature>
<name>A0A225C4Z5_9MICO</name>
<comment type="caution">
    <text evidence="3">The sequence shown here is derived from an EMBL/GenBank/DDBJ whole genome shotgun (WGS) entry which is preliminary data.</text>
</comment>
<feature type="transmembrane region" description="Helical" evidence="2">
    <location>
        <begin position="280"/>
        <end position="300"/>
    </location>
</feature>
<feature type="transmembrane region" description="Helical" evidence="2">
    <location>
        <begin position="244"/>
        <end position="268"/>
    </location>
</feature>
<feature type="compositionally biased region" description="Low complexity" evidence="1">
    <location>
        <begin position="314"/>
        <end position="347"/>
    </location>
</feature>
<feature type="region of interest" description="Disordered" evidence="1">
    <location>
        <begin position="314"/>
        <end position="356"/>
    </location>
</feature>
<keyword evidence="4" id="KW-1185">Reference proteome</keyword>
<feature type="transmembrane region" description="Helical" evidence="2">
    <location>
        <begin position="12"/>
        <end position="32"/>
    </location>
</feature>